<evidence type="ECO:0000259" key="1">
    <source>
        <dbReference type="PROSITE" id="PS51708"/>
    </source>
</evidence>
<organism evidence="2 3">
    <name type="scientific">Bremerella alba</name>
    <dbReference type="NCBI Taxonomy" id="980252"/>
    <lineage>
        <taxon>Bacteria</taxon>
        <taxon>Pseudomonadati</taxon>
        <taxon>Planctomycetota</taxon>
        <taxon>Planctomycetia</taxon>
        <taxon>Pirellulales</taxon>
        <taxon>Pirellulaceae</taxon>
        <taxon>Bremerella</taxon>
    </lineage>
</organism>
<dbReference type="InterPro" id="IPR038186">
    <property type="entry name" value="CHAD_dom_sf"/>
</dbReference>
<dbReference type="Proteomes" id="UP000551616">
    <property type="component" value="Unassembled WGS sequence"/>
</dbReference>
<evidence type="ECO:0000313" key="3">
    <source>
        <dbReference type="Proteomes" id="UP000551616"/>
    </source>
</evidence>
<dbReference type="AlphaFoldDB" id="A0A7V8V192"/>
<dbReference type="PROSITE" id="PS51708">
    <property type="entry name" value="CHAD"/>
    <property type="match status" value="1"/>
</dbReference>
<protein>
    <recommendedName>
        <fullName evidence="1">CHAD domain-containing protein</fullName>
    </recommendedName>
</protein>
<reference evidence="2 3" key="1">
    <citation type="submission" date="2020-05" db="EMBL/GenBank/DDBJ databases">
        <title>Bremerella alba sp. nov., a novel planctomycete isolated from the surface of the macroalga Fucus spiralis.</title>
        <authorList>
            <person name="Godinho O."/>
            <person name="Botelho R."/>
            <person name="Albuquerque L."/>
            <person name="Wiegand S."/>
            <person name="Da Costa M.S."/>
            <person name="Lobo-Da-Cunha A."/>
            <person name="Jogler C."/>
            <person name="Lage O.M."/>
        </authorList>
    </citation>
    <scope>NUCLEOTIDE SEQUENCE [LARGE SCALE GENOMIC DNA]</scope>
    <source>
        <strain evidence="2 3">FF15</strain>
    </source>
</reference>
<dbReference type="EMBL" id="JABRWO010000001">
    <property type="protein sequence ID" value="MBA2113080.1"/>
    <property type="molecule type" value="Genomic_DNA"/>
</dbReference>
<dbReference type="SMART" id="SM00880">
    <property type="entry name" value="CHAD"/>
    <property type="match status" value="1"/>
</dbReference>
<dbReference type="Gene3D" id="1.40.20.10">
    <property type="entry name" value="CHAD domain"/>
    <property type="match status" value="1"/>
</dbReference>
<dbReference type="InterPro" id="IPR007899">
    <property type="entry name" value="CHAD_dom"/>
</dbReference>
<comment type="caution">
    <text evidence="2">The sequence shown here is derived from an EMBL/GenBank/DDBJ whole genome shotgun (WGS) entry which is preliminary data.</text>
</comment>
<gene>
    <name evidence="2" type="ORF">HOV93_02280</name>
</gene>
<feature type="domain" description="CHAD" evidence="1">
    <location>
        <begin position="8"/>
        <end position="284"/>
    </location>
</feature>
<dbReference type="PANTHER" id="PTHR39339">
    <property type="entry name" value="SLR1444 PROTEIN"/>
    <property type="match status" value="1"/>
</dbReference>
<dbReference type="PANTHER" id="PTHR39339:SF1">
    <property type="entry name" value="CHAD DOMAIN-CONTAINING PROTEIN"/>
    <property type="match status" value="1"/>
</dbReference>
<dbReference type="Pfam" id="PF05235">
    <property type="entry name" value="CHAD"/>
    <property type="match status" value="1"/>
</dbReference>
<evidence type="ECO:0000313" key="2">
    <source>
        <dbReference type="EMBL" id="MBA2113080.1"/>
    </source>
</evidence>
<name>A0A7V8V192_9BACT</name>
<keyword evidence="3" id="KW-1185">Reference proteome</keyword>
<accession>A0A7V8V192</accession>
<proteinExistence type="predicted"/>
<sequence>MSYRMNSDEPVPHAIRRIAREEIDAAIDAIDNSKIDAHQTVHQVRKRCKKIRGLIRLFRPHLQDTYEVENVWYRNAARRLSYVRDAQSLIETYDLLMDHYEEEVDRQSFGPIRRKLTLRLNKIADDEAGLQHRLTKFRARMEEGRERIPYWQLDNLEPQDLVDGLTKTYGRACEAAITVYKKPSSERFHDWRKRVKYHWYHMRIVRPVWEREATTRGKDSDVLAGLLGDDHDLAIFRETLQKEPDEFSGQETVDILCKLSKLQQQELRAQAKPLGLRLFAESPKKFSKRFGAYFKAWQTDRCDQPEEELVAA</sequence>